<keyword evidence="2 8" id="KW-0696">RNA-directed RNA polymerase</keyword>
<keyword evidence="3 8" id="KW-0808">Transferase</keyword>
<dbReference type="GO" id="GO:0015074">
    <property type="term" value="P:DNA integration"/>
    <property type="evidence" value="ECO:0007669"/>
    <property type="project" value="InterPro"/>
</dbReference>
<evidence type="ECO:0000256" key="7">
    <source>
        <dbReference type="ARBA" id="ARBA00048744"/>
    </source>
</evidence>
<dbReference type="InterPro" id="IPR058752">
    <property type="entry name" value="RDRP_C_head"/>
</dbReference>
<dbReference type="EC" id="2.7.7.48" evidence="8"/>
<evidence type="ECO:0000256" key="4">
    <source>
        <dbReference type="ARBA" id="ARBA00022695"/>
    </source>
</evidence>
<feature type="domain" description="Integrase catalytic" evidence="10">
    <location>
        <begin position="260"/>
        <end position="336"/>
    </location>
</feature>
<evidence type="ECO:0000256" key="3">
    <source>
        <dbReference type="ARBA" id="ARBA00022679"/>
    </source>
</evidence>
<feature type="region of interest" description="Disordered" evidence="9">
    <location>
        <begin position="433"/>
        <end position="536"/>
    </location>
</feature>
<dbReference type="Pfam" id="PF26253">
    <property type="entry name" value="RdRP_head"/>
    <property type="match status" value="1"/>
</dbReference>
<keyword evidence="12" id="KW-1185">Reference proteome</keyword>
<evidence type="ECO:0000256" key="6">
    <source>
        <dbReference type="ARBA" id="ARBA00023158"/>
    </source>
</evidence>
<keyword evidence="6 8" id="KW-0943">RNA-mediated gene silencing</keyword>
<dbReference type="GO" id="GO:0031380">
    <property type="term" value="C:nuclear RNA-directed RNA polymerase complex"/>
    <property type="evidence" value="ECO:0007669"/>
    <property type="project" value="TreeGrafter"/>
</dbReference>
<dbReference type="InterPro" id="IPR012337">
    <property type="entry name" value="RNaseH-like_sf"/>
</dbReference>
<organism evidence="11 12">
    <name type="scientific">Miscanthus lutarioriparius</name>
    <dbReference type="NCBI Taxonomy" id="422564"/>
    <lineage>
        <taxon>Eukaryota</taxon>
        <taxon>Viridiplantae</taxon>
        <taxon>Streptophyta</taxon>
        <taxon>Embryophyta</taxon>
        <taxon>Tracheophyta</taxon>
        <taxon>Spermatophyta</taxon>
        <taxon>Magnoliopsida</taxon>
        <taxon>Liliopsida</taxon>
        <taxon>Poales</taxon>
        <taxon>Poaceae</taxon>
        <taxon>PACMAD clade</taxon>
        <taxon>Panicoideae</taxon>
        <taxon>Andropogonodae</taxon>
        <taxon>Andropogoneae</taxon>
        <taxon>Saccharinae</taxon>
        <taxon>Miscanthus</taxon>
    </lineage>
</organism>
<evidence type="ECO:0000256" key="5">
    <source>
        <dbReference type="ARBA" id="ARBA00022884"/>
    </source>
</evidence>
<dbReference type="InterPro" id="IPR057596">
    <property type="entry name" value="RDRP_core"/>
</dbReference>
<evidence type="ECO:0000313" key="11">
    <source>
        <dbReference type="EMBL" id="CAD6257198.1"/>
    </source>
</evidence>
<sequence length="717" mass="80231">MDNSISAQMILSGISIEEPYLQSRLEIMVKEEMRGLRHGKIPIDDSFLMGTTDPTGSLKPNEVCVILGDGQLSGDVLVYKYPGLHLGDIHVLTTTYIRGLEDIVGNSKYAIFFPVSGSQAMASSFGGNMFWLLKYFKPCQPRLQRITQKRKEQKNPQHYGSSLESALFDEFLRTRFTLSSSPDTVANCWLAYMDRLLSCEVSITEKKYLKDRILSLVDAYNEALDDWKTLNKQNEMSIEEYYTAFDRLMGPFLSMVPKCETGTLAQLSCPGAHAQNGVAERKHRHIIETARTLLIASFVPSHFWGEAVSTSIYLINRQPSSKLSGQCPGEVLFGTPPDYDHLRVFGCTCYVLLAPRERTKLTAQSVECVFLGYSPEHKGYRCYDASSRRIRISRDVTFVEDRPFFYNPSTPPSRSCTESTSFLCLPPILSDVDPPTQPVSSSPPNTSVSSPDTFETPPLTHVDPPLTNVDPPPLSEPLSCQPPVQQLPSFDKPPVHKYYTRRPQIPTATSSASPATPDVDSSVNSDESCAFSDESQGGLRYNLRDRATIGPPDKYGFPRVTAVVEEPTTYREASSIPEWQLAMCEELAALDRTGTWDIVPLPSHAMWRNRYQEYLTDRSLFLLNSKEGKNMKLQQVRAKYKQMLYSAAKFEETPRDHQTVFVEACAIYQIAYGSARAHGDVSKCGFALNVAGDALCHLYVLKHGSSSVAIVRRLLQL</sequence>
<dbReference type="EMBL" id="CAJGYO010000010">
    <property type="protein sequence ID" value="CAD6257198.1"/>
    <property type="molecule type" value="Genomic_DNA"/>
</dbReference>
<keyword evidence="5 8" id="KW-0694">RNA-binding</keyword>
<evidence type="ECO:0000256" key="1">
    <source>
        <dbReference type="ARBA" id="ARBA00005762"/>
    </source>
</evidence>
<dbReference type="OrthoDB" id="6513042at2759"/>
<comment type="caution">
    <text evidence="11">The sequence shown here is derived from an EMBL/GenBank/DDBJ whole genome shotgun (WGS) entry which is preliminary data.</text>
</comment>
<evidence type="ECO:0000259" key="10">
    <source>
        <dbReference type="PROSITE" id="PS50994"/>
    </source>
</evidence>
<evidence type="ECO:0000313" key="12">
    <source>
        <dbReference type="Proteomes" id="UP000604825"/>
    </source>
</evidence>
<feature type="compositionally biased region" description="Low complexity" evidence="9">
    <location>
        <begin position="506"/>
        <end position="517"/>
    </location>
</feature>
<comment type="catalytic activity">
    <reaction evidence="7 8">
        <text>RNA(n) + a ribonucleoside 5'-triphosphate = RNA(n+1) + diphosphate</text>
        <dbReference type="Rhea" id="RHEA:21248"/>
        <dbReference type="Rhea" id="RHEA-COMP:14527"/>
        <dbReference type="Rhea" id="RHEA-COMP:17342"/>
        <dbReference type="ChEBI" id="CHEBI:33019"/>
        <dbReference type="ChEBI" id="CHEBI:61557"/>
        <dbReference type="ChEBI" id="CHEBI:140395"/>
        <dbReference type="EC" id="2.7.7.48"/>
    </reaction>
</comment>
<dbReference type="Gene3D" id="3.30.420.10">
    <property type="entry name" value="Ribonuclease H-like superfamily/Ribonuclease H"/>
    <property type="match status" value="1"/>
</dbReference>
<dbReference type="InterPro" id="IPR001584">
    <property type="entry name" value="Integrase_cat-core"/>
</dbReference>
<dbReference type="GO" id="GO:0003723">
    <property type="term" value="F:RNA binding"/>
    <property type="evidence" value="ECO:0007669"/>
    <property type="project" value="UniProtKB-KW"/>
</dbReference>
<dbReference type="Proteomes" id="UP000604825">
    <property type="component" value="Unassembled WGS sequence"/>
</dbReference>
<dbReference type="Pfam" id="PF05183">
    <property type="entry name" value="RdRP"/>
    <property type="match status" value="1"/>
</dbReference>
<dbReference type="SUPFAM" id="SSF53098">
    <property type="entry name" value="Ribonuclease H-like"/>
    <property type="match status" value="1"/>
</dbReference>
<evidence type="ECO:0000256" key="2">
    <source>
        <dbReference type="ARBA" id="ARBA00022484"/>
    </source>
</evidence>
<evidence type="ECO:0000256" key="8">
    <source>
        <dbReference type="RuleBase" id="RU363098"/>
    </source>
</evidence>
<dbReference type="PANTHER" id="PTHR23079:SF55">
    <property type="entry name" value="RNA-DIRECTED RNA POLYMERASE"/>
    <property type="match status" value="1"/>
</dbReference>
<proteinExistence type="inferred from homology"/>
<name>A0A811QI40_9POAL</name>
<dbReference type="AlphaFoldDB" id="A0A811QI40"/>
<dbReference type="InterPro" id="IPR036397">
    <property type="entry name" value="RNaseH_sf"/>
</dbReference>
<evidence type="ECO:0000256" key="9">
    <source>
        <dbReference type="SAM" id="MobiDB-lite"/>
    </source>
</evidence>
<dbReference type="Pfam" id="PF25597">
    <property type="entry name" value="SH3_retrovirus"/>
    <property type="match status" value="1"/>
</dbReference>
<comment type="function">
    <text evidence="8">Probably involved in the RNA silencing pathway and required for the generation of small interfering RNAs (siRNAs).</text>
</comment>
<keyword evidence="4 8" id="KW-0548">Nucleotidyltransferase</keyword>
<reference evidence="11" key="1">
    <citation type="submission" date="2020-10" db="EMBL/GenBank/DDBJ databases">
        <authorList>
            <person name="Han B."/>
            <person name="Lu T."/>
            <person name="Zhao Q."/>
            <person name="Huang X."/>
            <person name="Zhao Y."/>
        </authorList>
    </citation>
    <scope>NUCLEOTIDE SEQUENCE</scope>
</reference>
<dbReference type="PROSITE" id="PS50994">
    <property type="entry name" value="INTEGRASE"/>
    <property type="match status" value="1"/>
</dbReference>
<protein>
    <recommendedName>
        <fullName evidence="8">RNA-dependent RNA polymerase</fullName>
        <ecNumber evidence="8">2.7.7.48</ecNumber>
    </recommendedName>
</protein>
<feature type="compositionally biased region" description="Low complexity" evidence="9">
    <location>
        <begin position="433"/>
        <end position="453"/>
    </location>
</feature>
<dbReference type="InterPro" id="IPR007855">
    <property type="entry name" value="RDRP"/>
</dbReference>
<dbReference type="PANTHER" id="PTHR23079">
    <property type="entry name" value="RNA-DEPENDENT RNA POLYMERASE"/>
    <property type="match status" value="1"/>
</dbReference>
<accession>A0A811QI40</accession>
<dbReference type="GO" id="GO:0003968">
    <property type="term" value="F:RNA-directed RNA polymerase activity"/>
    <property type="evidence" value="ECO:0007669"/>
    <property type="project" value="UniProtKB-KW"/>
</dbReference>
<comment type="similarity">
    <text evidence="1 8">Belongs to the RdRP family.</text>
</comment>
<dbReference type="GO" id="GO:0030422">
    <property type="term" value="P:siRNA processing"/>
    <property type="evidence" value="ECO:0007669"/>
    <property type="project" value="TreeGrafter"/>
</dbReference>
<dbReference type="InterPro" id="IPR057670">
    <property type="entry name" value="SH3_retrovirus"/>
</dbReference>
<gene>
    <name evidence="11" type="ORF">NCGR_LOCUS40688</name>
</gene>